<evidence type="ECO:0000313" key="3">
    <source>
        <dbReference type="Proteomes" id="UP000073434"/>
    </source>
</evidence>
<dbReference type="InterPro" id="IPR001387">
    <property type="entry name" value="Cro/C1-type_HTH"/>
</dbReference>
<evidence type="ECO:0000259" key="1">
    <source>
        <dbReference type="PROSITE" id="PS50943"/>
    </source>
</evidence>
<name>A0A116KM15_STRSU</name>
<dbReference type="PROSITE" id="PS50943">
    <property type="entry name" value="HTH_CROC1"/>
    <property type="match status" value="1"/>
</dbReference>
<gene>
    <name evidence="2" type="ORF">ERS132385_00874</name>
</gene>
<dbReference type="EMBL" id="FIFW01000006">
    <property type="protein sequence ID" value="CYU44912.1"/>
    <property type="molecule type" value="Genomic_DNA"/>
</dbReference>
<protein>
    <recommendedName>
        <fullName evidence="1">HTH cro/C1-type domain-containing protein</fullName>
    </recommendedName>
</protein>
<evidence type="ECO:0000313" key="2">
    <source>
        <dbReference type="EMBL" id="CYU44912.1"/>
    </source>
</evidence>
<proteinExistence type="predicted"/>
<accession>A0A116KM15</accession>
<dbReference type="Proteomes" id="UP000073434">
    <property type="component" value="Unassembled WGS sequence"/>
</dbReference>
<dbReference type="RefSeq" id="WP_044687603.1">
    <property type="nucleotide sequence ID" value="NZ_CEEW01000007.1"/>
</dbReference>
<reference evidence="2 3" key="1">
    <citation type="submission" date="2016-02" db="EMBL/GenBank/DDBJ databases">
        <authorList>
            <consortium name="Pathogen Informatics"/>
        </authorList>
    </citation>
    <scope>NUCLEOTIDE SEQUENCE [LARGE SCALE GENOMIC DNA]</scope>
    <source>
        <strain evidence="2 3">LSS23</strain>
    </source>
</reference>
<sequence>MNYVQKFYLKKLGEYLRKKIEEKRSSNKKNDCNDIKISKSTISRIINAKRSIKVQYLPFFLNILEIDTIVELYFNESFCYDLIEDLFDLIVSEKNSNFARRFEKLLRRKYANYKILTTQSLARIYYYDNKIVIYEDLIDFAYKLLEKDKSSYEVAKEFEQWLDRYLIDF</sequence>
<feature type="domain" description="HTH cro/C1-type" evidence="1">
    <location>
        <begin position="37"/>
        <end position="72"/>
    </location>
</feature>
<organism evidence="2 3">
    <name type="scientific">Streptococcus suis</name>
    <dbReference type="NCBI Taxonomy" id="1307"/>
    <lineage>
        <taxon>Bacteria</taxon>
        <taxon>Bacillati</taxon>
        <taxon>Bacillota</taxon>
        <taxon>Bacilli</taxon>
        <taxon>Lactobacillales</taxon>
        <taxon>Streptococcaceae</taxon>
        <taxon>Streptococcus</taxon>
    </lineage>
</organism>
<dbReference type="AlphaFoldDB" id="A0A116KM15"/>